<evidence type="ECO:0000313" key="1">
    <source>
        <dbReference type="EMBL" id="KAJ4712734.1"/>
    </source>
</evidence>
<sequence length="2166" mass="232129">MDYNDNELQSQNLQLAGEGNAKFSPVLRPYALPKFDFDDSLHGHLRFDSLVETEVFLGIESNEDNQWIEEYSRGSSGIQFRTSAAESCSISRHNNVWSEATSSESVEMLLKSVGQEENIPGKTIMRESDACDELGCIIKQMEPVTKHDDKNFIKGGDVQPILPDEILGNFSGLKEDVGGTQPLVDVTFQKNECESSLDCGLSDPISDAVSGKGNLPLSKESNDVDQRKVDTSLESPNSKAEENSTASGTQFDSVATSALNISSSSGELNMQDAPHKKNGISENLEVLTTEIGEQGEERHLVLEAETNYQNSEGNAVDSRATQLENPLCLASKMESLEEENKVEASTATAGDSSNMLKEDTVLHIIEECNENVQDAKCVNQVPSKDFEIADTSEVNVHETSPVSFERDKSFERLGVEVSNANDSEASLLPLDENKVSKGEAVTSSASHGGSVSTSNVESSVAEPLSKTPMTLTSEGVNDDSGVCREDSNAEVNVSSFILGDSSDENVVSKQNDGNSISADVTESTRLPSDCSSMDHVVGGGLIMDKGVSCLSLGEGSSKNELIVSKSHSDAITGNESAMKIASLVSHDATEGVILPSEPVAAANAAITHQEVKMMNAYNEESHGEAQGVVRNLVSQESLNEMDPCTVVSDSKKLIHGAEARFLSEKHEEMTMKENHEKTASKDSDADSLPKDGKMSALPLSVPSQEVQCDADQKVQEDEMLISGDKISGQVAVPHIDGDTLKIREGSISSTPLSESEFRPVECGSSCTNLDKSTCGSPTVIRDTELSQSENEKKGVNESRGQNNNPVQSVSPDSKGNDVSKDEKTFTFEVSPIKDSSEREGGKNWKPFSAMKATTTSLTVEGSPATSSVGQLNSKSSQDASRGNPQVSDREIVRSGSKSTSERKPRRAPSKAAGKESAKKGNSTKDTTSGRPSEKGDRTSNVSLSPAGICQLVQSNEMQHYGHVDGSTMKPFLLSTSASTLPDLNTSSSMFQQPFTDLQQVQLRAQIFVYGALIQGTAPDEAYMISAFGGPDGGRSIWETSWRACTERLHGQKSVPNNAETPLQSRSGARPDQATKHGPGKVASSPLGRAISMGTPSPIVNPMIPLSSPLWSIPTPSADTLQSSGMPRSAVMDYQQALSPLHPQQTPPIRSFVGHNASWISQAPFRGTWVASPQTSGFDGSVRFPVVPNTETVQLTPAKEPSVPHSSAVKHISSGPMIQGISPATVFPGTSSMLDPRKVTVSPIHHSTDPKPRKRKKVPVSENIGQIKLHSQSQTEPVSAPIVNSLMSTSVTITTPSSLLSKASTEKVIMPMSPAMSADLPRGKREAQQRASLSEETLTKLKEAKTQAEDAAAFAAAAVGHGQEIWNQLDKQKNSHLAADVEGTLASAAVTIAAAAAVAKAAAAAANVASSAALQAKLMADEALDPGGYGNSSQISGTSHSDSVKDMGKATPASILKGDSTVSGSSSIIFAAREAARRKVEAASAASKRAENMDAIVKAAELAAEAVSQAGIIVAMGDPMPLNELIEAGPEGYWKVPQASTQLVAKSNEKNNENLKMDTVGEGPGTSAKHSKEVPLDNREMETSNQGRPPTLRNMSGELFDNHGRLADRFSGSVAANGKNTKGPKGSKASDLAKTIGVVPESEIGSRSPSITIQIEQERVVEPSSENSIKEGSCVEVFKEGVRFKAGWFTANVLNLKEGKAYVCYNELISDEGSEKLKEWVALKGEGDRPPSIRMARPVTAMPFEGTRKRRRAAMGDYAWSVGDRVDAWMQDSWWEGVVTEKNKKDETLHTVHFPAQGETSAVRAWHLRPSLVWKDGEWVEWSSSAVKNSTSHEGDTPQEKRLRLGTVEAKGKDKLSKGVDIVESGKSDEPTLLDLAANEKLFNIGKSSRDENKPDTLRMIRTGLQKEGSRVVFGVPKPGKKRKFMDVSKHYVVDQVSKVSEANNSVKFAKYLMPQSQGSGSRGWKNASRSEPKEKRAAVSKPKVLKSGKPPSVPGRTILQKDNSASSAVSTPDDGTDIDHTEKIKDFARHVENTSGKNDAMESRSLSASEGATETPILFSSMPLSSDVPTKKVSTSNPRTERVTKGKLAPASGKMTRIAEDKVFNNNSTKMSEVVEPRRSNRRIQPTSRLLEGLQSSLIISKIPSVSHDKSQKGQNRSMSRGNNNG</sequence>
<comment type="caution">
    <text evidence="1">The sequence shown here is derived from an EMBL/GenBank/DDBJ whole genome shotgun (WGS) entry which is preliminary data.</text>
</comment>
<evidence type="ECO:0000313" key="2">
    <source>
        <dbReference type="Proteomes" id="UP001164539"/>
    </source>
</evidence>
<accession>A0ACC1XMN9</accession>
<dbReference type="Proteomes" id="UP001164539">
    <property type="component" value="Chromosome 8"/>
</dbReference>
<name>A0ACC1XMN9_MELAZ</name>
<gene>
    <name evidence="1" type="ORF">OWV82_014922</name>
</gene>
<proteinExistence type="predicted"/>
<reference evidence="1 2" key="1">
    <citation type="journal article" date="2023" name="Science">
        <title>Complex scaffold remodeling in plant triterpene biosynthesis.</title>
        <authorList>
            <person name="De La Pena R."/>
            <person name="Hodgson H."/>
            <person name="Liu J.C."/>
            <person name="Stephenson M.J."/>
            <person name="Martin A.C."/>
            <person name="Owen C."/>
            <person name="Harkess A."/>
            <person name="Leebens-Mack J."/>
            <person name="Jimenez L.E."/>
            <person name="Osbourn A."/>
            <person name="Sattely E.S."/>
        </authorList>
    </citation>
    <scope>NUCLEOTIDE SEQUENCE [LARGE SCALE GENOMIC DNA]</scope>
    <source>
        <strain evidence="2">cv. JPN11</strain>
        <tissue evidence="1">Leaf</tissue>
    </source>
</reference>
<keyword evidence="2" id="KW-1185">Reference proteome</keyword>
<organism evidence="1 2">
    <name type="scientific">Melia azedarach</name>
    <name type="common">Chinaberry tree</name>
    <dbReference type="NCBI Taxonomy" id="155640"/>
    <lineage>
        <taxon>Eukaryota</taxon>
        <taxon>Viridiplantae</taxon>
        <taxon>Streptophyta</taxon>
        <taxon>Embryophyta</taxon>
        <taxon>Tracheophyta</taxon>
        <taxon>Spermatophyta</taxon>
        <taxon>Magnoliopsida</taxon>
        <taxon>eudicotyledons</taxon>
        <taxon>Gunneridae</taxon>
        <taxon>Pentapetalae</taxon>
        <taxon>rosids</taxon>
        <taxon>malvids</taxon>
        <taxon>Sapindales</taxon>
        <taxon>Meliaceae</taxon>
        <taxon>Melia</taxon>
    </lineage>
</organism>
<protein>
    <submittedName>
        <fullName evidence="1">Uncharacterized protein</fullName>
    </submittedName>
</protein>
<dbReference type="EMBL" id="CM051401">
    <property type="protein sequence ID" value="KAJ4712734.1"/>
    <property type="molecule type" value="Genomic_DNA"/>
</dbReference>